<evidence type="ECO:0000256" key="1">
    <source>
        <dbReference type="ARBA" id="ARBA00022741"/>
    </source>
</evidence>
<evidence type="ECO:0008006" key="5">
    <source>
        <dbReference type="Google" id="ProtNLM"/>
    </source>
</evidence>
<accession>A0A2A9NTJ5</accession>
<dbReference type="OrthoDB" id="1915375at2759"/>
<keyword evidence="4" id="KW-1185">Reference proteome</keyword>
<dbReference type="GO" id="GO:0016787">
    <property type="term" value="F:hydrolase activity"/>
    <property type="evidence" value="ECO:0007669"/>
    <property type="project" value="UniProtKB-KW"/>
</dbReference>
<gene>
    <name evidence="3" type="ORF">AMATHDRAFT_143355</name>
</gene>
<dbReference type="InterPro" id="IPR036265">
    <property type="entry name" value="HIT-like_sf"/>
</dbReference>
<keyword evidence="1" id="KW-0547">Nucleotide-binding</keyword>
<keyword evidence="2" id="KW-0378">Hydrolase</keyword>
<dbReference type="EMBL" id="KZ301992">
    <property type="protein sequence ID" value="PFH51096.1"/>
    <property type="molecule type" value="Genomic_DNA"/>
</dbReference>
<dbReference type="GO" id="GO:0000166">
    <property type="term" value="F:nucleotide binding"/>
    <property type="evidence" value="ECO:0007669"/>
    <property type="project" value="UniProtKB-KW"/>
</dbReference>
<dbReference type="Gene3D" id="3.30.428.10">
    <property type="entry name" value="HIT-like"/>
    <property type="match status" value="1"/>
</dbReference>
<reference evidence="3 4" key="1">
    <citation type="submission" date="2014-02" db="EMBL/GenBank/DDBJ databases">
        <title>Transposable element dynamics among asymbiotic and ectomycorrhizal Amanita fungi.</title>
        <authorList>
            <consortium name="DOE Joint Genome Institute"/>
            <person name="Hess J."/>
            <person name="Skrede I."/>
            <person name="Wolfe B."/>
            <person name="LaButti K."/>
            <person name="Ohm R.A."/>
            <person name="Grigoriev I.V."/>
            <person name="Pringle A."/>
        </authorList>
    </citation>
    <scope>NUCLEOTIDE SEQUENCE [LARGE SCALE GENOMIC DNA]</scope>
    <source>
        <strain evidence="3 4">SKay4041</strain>
    </source>
</reference>
<dbReference type="STRING" id="703135.A0A2A9NTJ5"/>
<dbReference type="Proteomes" id="UP000242287">
    <property type="component" value="Unassembled WGS sequence"/>
</dbReference>
<protein>
    <recommendedName>
        <fullName evidence="5">HIT domain-containing protein</fullName>
    </recommendedName>
</protein>
<dbReference type="PANTHER" id="PTHR12486:SF5">
    <property type="entry name" value="ADENOSINE 5'-MONOPHOSPHORAMIDASE HINT3"/>
    <property type="match status" value="1"/>
</dbReference>
<evidence type="ECO:0000313" key="3">
    <source>
        <dbReference type="EMBL" id="PFH51096.1"/>
    </source>
</evidence>
<evidence type="ECO:0000256" key="2">
    <source>
        <dbReference type="ARBA" id="ARBA00022801"/>
    </source>
</evidence>
<dbReference type="SUPFAM" id="SSF54197">
    <property type="entry name" value="HIT-like"/>
    <property type="match status" value="1"/>
</dbReference>
<organism evidence="3 4">
    <name type="scientific">Amanita thiersii Skay4041</name>
    <dbReference type="NCBI Taxonomy" id="703135"/>
    <lineage>
        <taxon>Eukaryota</taxon>
        <taxon>Fungi</taxon>
        <taxon>Dikarya</taxon>
        <taxon>Basidiomycota</taxon>
        <taxon>Agaricomycotina</taxon>
        <taxon>Agaricomycetes</taxon>
        <taxon>Agaricomycetidae</taxon>
        <taxon>Agaricales</taxon>
        <taxon>Pluteineae</taxon>
        <taxon>Amanitaceae</taxon>
        <taxon>Amanita</taxon>
    </lineage>
</organism>
<dbReference type="Pfam" id="PF11969">
    <property type="entry name" value="DcpS_C"/>
    <property type="match status" value="1"/>
</dbReference>
<name>A0A2A9NTJ5_9AGAR</name>
<dbReference type="PANTHER" id="PTHR12486">
    <property type="entry name" value="APRATAXIN-RELATED"/>
    <property type="match status" value="1"/>
</dbReference>
<evidence type="ECO:0000313" key="4">
    <source>
        <dbReference type="Proteomes" id="UP000242287"/>
    </source>
</evidence>
<proteinExistence type="predicted"/>
<dbReference type="AlphaFoldDB" id="A0A2A9NTJ5"/>
<sequence>MLGLGLFDNVLKSCFHLRSEIDANSDAYLSDKLPSCAFCHVCVENGFSILWEDENYIAFKDHRPASKHHYLCLLDSVKSLQQSDDPLVRDMRALGDQLLDEKGVPPPMRRMGFHIPPFNSVDHLHLHVHGLPYTSFFQAARYPIVSGEGSNSKGYSWFVEVGQAIDILERGRSVNVMPS</sequence>